<dbReference type="RefSeq" id="WP_094485402.1">
    <property type="nucleotide sequence ID" value="NZ_NOXX01000153.1"/>
</dbReference>
<keyword evidence="2" id="KW-1185">Reference proteome</keyword>
<comment type="caution">
    <text evidence="1">The sequence shown here is derived from an EMBL/GenBank/DDBJ whole genome shotgun (WGS) entry which is preliminary data.</text>
</comment>
<gene>
    <name evidence="1" type="ORF">CHX27_03600</name>
</gene>
<reference evidence="1 2" key="1">
    <citation type="submission" date="2017-07" db="EMBL/GenBank/DDBJ databases">
        <title>Flavobacterium cyanobacteriorum sp. nov., isolated from cyanobacterial aggregates in a eutrophic lake.</title>
        <authorList>
            <person name="Cai H."/>
        </authorList>
    </citation>
    <scope>NUCLEOTIDE SEQUENCE [LARGE SCALE GENOMIC DNA]</scope>
    <source>
        <strain evidence="1 2">TH167</strain>
    </source>
</reference>
<dbReference type="Proteomes" id="UP000216035">
    <property type="component" value="Unassembled WGS sequence"/>
</dbReference>
<evidence type="ECO:0008006" key="3">
    <source>
        <dbReference type="Google" id="ProtNLM"/>
    </source>
</evidence>
<dbReference type="PROSITE" id="PS51257">
    <property type="entry name" value="PROKAR_LIPOPROTEIN"/>
    <property type="match status" value="1"/>
</dbReference>
<organism evidence="1 2">
    <name type="scientific">Flavobacterium aurantiibacter</name>
    <dbReference type="NCBI Taxonomy" id="2023067"/>
    <lineage>
        <taxon>Bacteria</taxon>
        <taxon>Pseudomonadati</taxon>
        <taxon>Bacteroidota</taxon>
        <taxon>Flavobacteriia</taxon>
        <taxon>Flavobacteriales</taxon>
        <taxon>Flavobacteriaceae</taxon>
        <taxon>Flavobacterium</taxon>
    </lineage>
</organism>
<evidence type="ECO:0000313" key="2">
    <source>
        <dbReference type="Proteomes" id="UP000216035"/>
    </source>
</evidence>
<accession>A0A255ZZQ4</accession>
<name>A0A255ZZQ4_9FLAO</name>
<dbReference type="OrthoDB" id="1341756at2"/>
<protein>
    <recommendedName>
        <fullName evidence="3">Lipoprotein</fullName>
    </recommendedName>
</protein>
<evidence type="ECO:0000313" key="1">
    <source>
        <dbReference type="EMBL" id="OYQ46926.1"/>
    </source>
</evidence>
<sequence length="246" mass="28881">MKSSLAGFFHFMRIAPIKIFVLSLLLLGCEQRSLKNERRLYVISEQDSLQKNSSIPRPAPPDFQNRFYTDVVFILDSVSDVHLYQTSKIYNLDGESSNDYSFPNFIELKPEHLVTVSSKSFISFFKNNLDVLDNANEYRAKHYYFASETDTIKNQALYDFFEYIKHVPRAPSYFVRMTTEEEKMVLKFKKQHRFYAPKLIPWSSNFLDGNCKPYTDRYKKVESQIRVFRRAKTTFDSDSNASAVNL</sequence>
<proteinExistence type="predicted"/>
<dbReference type="AlphaFoldDB" id="A0A255ZZQ4"/>
<dbReference type="EMBL" id="NOXX01000153">
    <property type="protein sequence ID" value="OYQ46926.1"/>
    <property type="molecule type" value="Genomic_DNA"/>
</dbReference>